<gene>
    <name evidence="2" type="ORF">DPMN_187835</name>
</gene>
<evidence type="ECO:0000256" key="1">
    <source>
        <dbReference type="SAM" id="MobiDB-lite"/>
    </source>
</evidence>
<dbReference type="Proteomes" id="UP000828390">
    <property type="component" value="Unassembled WGS sequence"/>
</dbReference>
<name>A0A9D4DPS9_DREPO</name>
<evidence type="ECO:0000313" key="3">
    <source>
        <dbReference type="Proteomes" id="UP000828390"/>
    </source>
</evidence>
<feature type="compositionally biased region" description="Basic and acidic residues" evidence="1">
    <location>
        <begin position="10"/>
        <end position="24"/>
    </location>
</feature>
<reference evidence="2" key="1">
    <citation type="journal article" date="2019" name="bioRxiv">
        <title>The Genome of the Zebra Mussel, Dreissena polymorpha: A Resource for Invasive Species Research.</title>
        <authorList>
            <person name="McCartney M.A."/>
            <person name="Auch B."/>
            <person name="Kono T."/>
            <person name="Mallez S."/>
            <person name="Zhang Y."/>
            <person name="Obille A."/>
            <person name="Becker A."/>
            <person name="Abrahante J.E."/>
            <person name="Garbe J."/>
            <person name="Badalamenti J.P."/>
            <person name="Herman A."/>
            <person name="Mangelson H."/>
            <person name="Liachko I."/>
            <person name="Sullivan S."/>
            <person name="Sone E.D."/>
            <person name="Koren S."/>
            <person name="Silverstein K.A.T."/>
            <person name="Beckman K.B."/>
            <person name="Gohl D.M."/>
        </authorList>
    </citation>
    <scope>NUCLEOTIDE SEQUENCE</scope>
    <source>
        <strain evidence="2">Duluth1</strain>
        <tissue evidence="2">Whole animal</tissue>
    </source>
</reference>
<feature type="region of interest" description="Disordered" evidence="1">
    <location>
        <begin position="1"/>
        <end position="24"/>
    </location>
</feature>
<dbReference type="EMBL" id="JAIWYP010000010">
    <property type="protein sequence ID" value="KAH3753201.1"/>
    <property type="molecule type" value="Genomic_DNA"/>
</dbReference>
<keyword evidence="3" id="KW-1185">Reference proteome</keyword>
<comment type="caution">
    <text evidence="2">The sequence shown here is derived from an EMBL/GenBank/DDBJ whole genome shotgun (WGS) entry which is preliminary data.</text>
</comment>
<proteinExistence type="predicted"/>
<protein>
    <submittedName>
        <fullName evidence="2">Uncharacterized protein</fullName>
    </submittedName>
</protein>
<reference evidence="2" key="2">
    <citation type="submission" date="2020-11" db="EMBL/GenBank/DDBJ databases">
        <authorList>
            <person name="McCartney M.A."/>
            <person name="Auch B."/>
            <person name="Kono T."/>
            <person name="Mallez S."/>
            <person name="Becker A."/>
            <person name="Gohl D.M."/>
            <person name="Silverstein K.A.T."/>
            <person name="Koren S."/>
            <person name="Bechman K.B."/>
            <person name="Herman A."/>
            <person name="Abrahante J.E."/>
            <person name="Garbe J."/>
        </authorList>
    </citation>
    <scope>NUCLEOTIDE SEQUENCE</scope>
    <source>
        <strain evidence="2">Duluth1</strain>
        <tissue evidence="2">Whole animal</tissue>
    </source>
</reference>
<evidence type="ECO:0000313" key="2">
    <source>
        <dbReference type="EMBL" id="KAH3753201.1"/>
    </source>
</evidence>
<dbReference type="AlphaFoldDB" id="A0A9D4DPS9"/>
<sequence>MEEEDINESIENKNLLEGKHGPRDLKKNARYYLNSFKVPKTGGGNEKKKTLWYYDAVLDHIIGRDLPFLHGVAAKSPREKNETSGDCIDTLNEKCKRQKSEENHNQVNYVHQSQVLHDVDAENGQPAQLQKTDV</sequence>
<feature type="compositionally biased region" description="Polar residues" evidence="1">
    <location>
        <begin position="125"/>
        <end position="134"/>
    </location>
</feature>
<organism evidence="2 3">
    <name type="scientific">Dreissena polymorpha</name>
    <name type="common">Zebra mussel</name>
    <name type="synonym">Mytilus polymorpha</name>
    <dbReference type="NCBI Taxonomy" id="45954"/>
    <lineage>
        <taxon>Eukaryota</taxon>
        <taxon>Metazoa</taxon>
        <taxon>Spiralia</taxon>
        <taxon>Lophotrochozoa</taxon>
        <taxon>Mollusca</taxon>
        <taxon>Bivalvia</taxon>
        <taxon>Autobranchia</taxon>
        <taxon>Heteroconchia</taxon>
        <taxon>Euheterodonta</taxon>
        <taxon>Imparidentia</taxon>
        <taxon>Neoheterodontei</taxon>
        <taxon>Myida</taxon>
        <taxon>Dreissenoidea</taxon>
        <taxon>Dreissenidae</taxon>
        <taxon>Dreissena</taxon>
    </lineage>
</organism>
<feature type="region of interest" description="Disordered" evidence="1">
    <location>
        <begin position="110"/>
        <end position="134"/>
    </location>
</feature>
<accession>A0A9D4DPS9</accession>